<dbReference type="Proteomes" id="UP001565368">
    <property type="component" value="Unassembled WGS sequence"/>
</dbReference>
<dbReference type="RefSeq" id="XP_069209490.1">
    <property type="nucleotide sequence ID" value="XM_069352072.1"/>
</dbReference>
<evidence type="ECO:0000313" key="3">
    <source>
        <dbReference type="Proteomes" id="UP001565368"/>
    </source>
</evidence>
<dbReference type="SUPFAM" id="SSF51735">
    <property type="entry name" value="NAD(P)-binding Rossmann-fold domains"/>
    <property type="match status" value="1"/>
</dbReference>
<comment type="caution">
    <text evidence="2">The sequence shown here is derived from an EMBL/GenBank/DDBJ whole genome shotgun (WGS) entry which is preliminary data.</text>
</comment>
<gene>
    <name evidence="2" type="ORF">Q8F55_003530</name>
</gene>
<dbReference type="PANTHER" id="PTHR48079">
    <property type="entry name" value="PROTEIN YEEZ"/>
    <property type="match status" value="1"/>
</dbReference>
<dbReference type="EMBL" id="JBBXJM010000003">
    <property type="protein sequence ID" value="KAL1409546.1"/>
    <property type="molecule type" value="Genomic_DNA"/>
</dbReference>
<dbReference type="InterPro" id="IPR001509">
    <property type="entry name" value="Epimerase_deHydtase"/>
</dbReference>
<organism evidence="2 3">
    <name type="scientific">Vanrija albida</name>
    <dbReference type="NCBI Taxonomy" id="181172"/>
    <lineage>
        <taxon>Eukaryota</taxon>
        <taxon>Fungi</taxon>
        <taxon>Dikarya</taxon>
        <taxon>Basidiomycota</taxon>
        <taxon>Agaricomycotina</taxon>
        <taxon>Tremellomycetes</taxon>
        <taxon>Trichosporonales</taxon>
        <taxon>Trichosporonaceae</taxon>
        <taxon>Vanrija</taxon>
    </lineage>
</organism>
<dbReference type="InterPro" id="IPR051783">
    <property type="entry name" value="NAD(P)-dependent_oxidoreduct"/>
</dbReference>
<sequence>MPHTNVLFTGATGYIGGTALYKYSASDIGHHFKNASVYALVRNPASSAAVEELNATPLVGTLDDAAAVEKLVLDNEISTIVHMADVMNEAHERALLGALAKVQTDNEKHYITIASGDSYGNVSKFGRHDPVSDLEDLYAAAAAAPPYMGRALETAIHDLAEEAGIKSYIVYAPLVYGKGLGFGNQTSVQIPAVIRGAYHHREANHSHPGDEGWSIVHVEDIADLFLKLLAATLPGGYPAKSGKAGGYYFAEAGFVSWKQLADLVAADLHMRGFVDSPQGKQFPGVPEDRSVPVQRLNTSPFYYSLVFAGLVNLHAQRGRSIGWTPKYDDKWLVEHFDTEVEPILAQNFKYGARVEVGDKDIDEAWPSDL</sequence>
<dbReference type="PANTHER" id="PTHR48079:SF6">
    <property type="entry name" value="NAD(P)-BINDING DOMAIN-CONTAINING PROTEIN-RELATED"/>
    <property type="match status" value="1"/>
</dbReference>
<protein>
    <recommendedName>
        <fullName evidence="1">NAD-dependent epimerase/dehydratase domain-containing protein</fullName>
    </recommendedName>
</protein>
<reference evidence="2 3" key="1">
    <citation type="submission" date="2023-08" db="EMBL/GenBank/DDBJ databases">
        <title>Annotated Genome Sequence of Vanrija albida AlHP1.</title>
        <authorList>
            <person name="Herzog R."/>
        </authorList>
    </citation>
    <scope>NUCLEOTIDE SEQUENCE [LARGE SCALE GENOMIC DNA]</scope>
    <source>
        <strain evidence="2 3">AlHP1</strain>
    </source>
</reference>
<dbReference type="Pfam" id="PF01370">
    <property type="entry name" value="Epimerase"/>
    <property type="match status" value="1"/>
</dbReference>
<dbReference type="Gene3D" id="3.40.50.720">
    <property type="entry name" value="NAD(P)-binding Rossmann-like Domain"/>
    <property type="match status" value="1"/>
</dbReference>
<evidence type="ECO:0000259" key="1">
    <source>
        <dbReference type="Pfam" id="PF01370"/>
    </source>
</evidence>
<keyword evidence="3" id="KW-1185">Reference proteome</keyword>
<proteinExistence type="predicted"/>
<dbReference type="InterPro" id="IPR036291">
    <property type="entry name" value="NAD(P)-bd_dom_sf"/>
</dbReference>
<feature type="domain" description="NAD-dependent epimerase/dehydratase" evidence="1">
    <location>
        <begin position="6"/>
        <end position="231"/>
    </location>
</feature>
<name>A0ABR3Q516_9TREE</name>
<accession>A0ABR3Q516</accession>
<dbReference type="GeneID" id="95984573"/>
<evidence type="ECO:0000313" key="2">
    <source>
        <dbReference type="EMBL" id="KAL1409546.1"/>
    </source>
</evidence>